<feature type="compositionally biased region" description="Basic and acidic residues" evidence="1">
    <location>
        <begin position="121"/>
        <end position="130"/>
    </location>
</feature>
<keyword evidence="4" id="KW-1185">Reference proteome</keyword>
<gene>
    <name evidence="3" type="ORF">NPIL_27801</name>
</gene>
<protein>
    <submittedName>
        <fullName evidence="3">Uncharacterized protein</fullName>
    </submittedName>
</protein>
<dbReference type="Proteomes" id="UP000887013">
    <property type="component" value="Unassembled WGS sequence"/>
</dbReference>
<reference evidence="3" key="1">
    <citation type="submission" date="2020-08" db="EMBL/GenBank/DDBJ databases">
        <title>Multicomponent nature underlies the extraordinary mechanical properties of spider dragline silk.</title>
        <authorList>
            <person name="Kono N."/>
            <person name="Nakamura H."/>
            <person name="Mori M."/>
            <person name="Yoshida Y."/>
            <person name="Ohtoshi R."/>
            <person name="Malay A.D."/>
            <person name="Moran D.A.P."/>
            <person name="Tomita M."/>
            <person name="Numata K."/>
            <person name="Arakawa K."/>
        </authorList>
    </citation>
    <scope>NUCLEOTIDE SEQUENCE</scope>
</reference>
<evidence type="ECO:0000256" key="2">
    <source>
        <dbReference type="SAM" id="Phobius"/>
    </source>
</evidence>
<comment type="caution">
    <text evidence="3">The sequence shown here is derived from an EMBL/GenBank/DDBJ whole genome shotgun (WGS) entry which is preliminary data.</text>
</comment>
<proteinExistence type="predicted"/>
<sequence length="261" mass="29806">MSFFDSVKRPSDLKYTTDNDSIEIASLQHHTNEEAKIDFQPAKGTEKTESLDNSTIQKSAAPRSKNPDVNEEKKPSESVVSGHTQRPASFPDLEKNKKKFGKSEMNSSLEQIANQPPPMDKLSRQNRITDENCTNPTSETMTNIEKKIIEGLQLAAEKFSKISWSKLYVQFLCRIYGTSLWPQITILFSRVYKVNKDFAIFACRCLWNILKIKDSMQLMKSHIALLQFMVSFMGVTAICKFISCLFYIYKMSIILVDSRSS</sequence>
<dbReference type="AlphaFoldDB" id="A0A8X6R4A6"/>
<dbReference type="OrthoDB" id="10451877at2759"/>
<evidence type="ECO:0000313" key="4">
    <source>
        <dbReference type="Proteomes" id="UP000887013"/>
    </source>
</evidence>
<dbReference type="EMBL" id="BMAW01086105">
    <property type="protein sequence ID" value="GFU46063.1"/>
    <property type="molecule type" value="Genomic_DNA"/>
</dbReference>
<keyword evidence="2" id="KW-0812">Transmembrane</keyword>
<keyword evidence="2" id="KW-0472">Membrane</keyword>
<feature type="transmembrane region" description="Helical" evidence="2">
    <location>
        <begin position="223"/>
        <end position="249"/>
    </location>
</feature>
<feature type="compositionally biased region" description="Polar residues" evidence="1">
    <location>
        <begin position="104"/>
        <end position="114"/>
    </location>
</feature>
<evidence type="ECO:0000256" key="1">
    <source>
        <dbReference type="SAM" id="MobiDB-lite"/>
    </source>
</evidence>
<evidence type="ECO:0000313" key="3">
    <source>
        <dbReference type="EMBL" id="GFU46063.1"/>
    </source>
</evidence>
<accession>A0A8X6R4A6</accession>
<organism evidence="3 4">
    <name type="scientific">Nephila pilipes</name>
    <name type="common">Giant wood spider</name>
    <name type="synonym">Nephila maculata</name>
    <dbReference type="NCBI Taxonomy" id="299642"/>
    <lineage>
        <taxon>Eukaryota</taxon>
        <taxon>Metazoa</taxon>
        <taxon>Ecdysozoa</taxon>
        <taxon>Arthropoda</taxon>
        <taxon>Chelicerata</taxon>
        <taxon>Arachnida</taxon>
        <taxon>Araneae</taxon>
        <taxon>Araneomorphae</taxon>
        <taxon>Entelegynae</taxon>
        <taxon>Araneoidea</taxon>
        <taxon>Nephilidae</taxon>
        <taxon>Nephila</taxon>
    </lineage>
</organism>
<keyword evidence="2" id="KW-1133">Transmembrane helix</keyword>
<name>A0A8X6R4A6_NEPPI</name>
<feature type="compositionally biased region" description="Polar residues" evidence="1">
    <location>
        <begin position="78"/>
        <end position="87"/>
    </location>
</feature>
<feature type="compositionally biased region" description="Basic and acidic residues" evidence="1">
    <location>
        <begin position="65"/>
        <end position="76"/>
    </location>
</feature>
<feature type="region of interest" description="Disordered" evidence="1">
    <location>
        <begin position="24"/>
        <end position="139"/>
    </location>
</feature>